<dbReference type="SUPFAM" id="SSF53474">
    <property type="entry name" value="alpha/beta-Hydrolases"/>
    <property type="match status" value="1"/>
</dbReference>
<dbReference type="PRINTS" id="PR00111">
    <property type="entry name" value="ABHYDROLASE"/>
</dbReference>
<gene>
    <name evidence="2" type="ORF">J7W16_17500</name>
</gene>
<evidence type="ECO:0000259" key="1">
    <source>
        <dbReference type="Pfam" id="PF00561"/>
    </source>
</evidence>
<dbReference type="InterPro" id="IPR000073">
    <property type="entry name" value="AB_hydrolase_1"/>
</dbReference>
<dbReference type="PANTHER" id="PTHR46438">
    <property type="entry name" value="ALPHA/BETA-HYDROLASES SUPERFAMILY PROTEIN"/>
    <property type="match status" value="1"/>
</dbReference>
<dbReference type="PANTHER" id="PTHR46438:SF11">
    <property type="entry name" value="LIPASE-RELATED"/>
    <property type="match status" value="1"/>
</dbReference>
<evidence type="ECO:0000313" key="2">
    <source>
        <dbReference type="EMBL" id="MBP3952921.1"/>
    </source>
</evidence>
<accession>A0A940WV99</accession>
<dbReference type="RefSeq" id="WP_210598771.1">
    <property type="nucleotide sequence ID" value="NZ_JAGKSQ010000008.1"/>
</dbReference>
<name>A0A940WV99_9BACI</name>
<dbReference type="Gene3D" id="3.40.50.1820">
    <property type="entry name" value="alpha/beta hydrolase"/>
    <property type="match status" value="1"/>
</dbReference>
<feature type="domain" description="AB hydrolase-1" evidence="1">
    <location>
        <begin position="33"/>
        <end position="161"/>
    </location>
</feature>
<keyword evidence="2" id="KW-0378">Hydrolase</keyword>
<dbReference type="AlphaFoldDB" id="A0A940WV99"/>
<organism evidence="2 3">
    <name type="scientific">Halalkalibacter suaedae</name>
    <dbReference type="NCBI Taxonomy" id="2822140"/>
    <lineage>
        <taxon>Bacteria</taxon>
        <taxon>Bacillati</taxon>
        <taxon>Bacillota</taxon>
        <taxon>Bacilli</taxon>
        <taxon>Bacillales</taxon>
        <taxon>Bacillaceae</taxon>
        <taxon>Halalkalibacter</taxon>
    </lineage>
</organism>
<dbReference type="Pfam" id="PF00561">
    <property type="entry name" value="Abhydrolase_1"/>
    <property type="match status" value="1"/>
</dbReference>
<comment type="caution">
    <text evidence="2">The sequence shown here is derived from an EMBL/GenBank/DDBJ whole genome shotgun (WGS) entry which is preliminary data.</text>
</comment>
<sequence>MKNEVCTSTVYLMDTDVYYEFFPCKGKGQLKKTMILIHGFVSSCFSFRKLIPELRKEFDIYTLDLPGFGKSGKRKNFVYSFHNYASVVIAFCQLFKLDEVILVGHSMGGQVALYTAKVKPNLVEKIVLLSSSGYLKKVKKPYVYASFLPFAKQAMKWWIQKKDYKESLLQVVYDKKMIDDETLTEYTRPFSENEFYDALLCLLRQREGDLTKDELHRISHSVQIVWGEEDSVIPVRIGRQLARDLPNATFTSFAKTGHLLPEERPKEVAKLMKDFLQ</sequence>
<dbReference type="EMBL" id="JAGKSQ010000008">
    <property type="protein sequence ID" value="MBP3952921.1"/>
    <property type="molecule type" value="Genomic_DNA"/>
</dbReference>
<evidence type="ECO:0000313" key="3">
    <source>
        <dbReference type="Proteomes" id="UP000678228"/>
    </source>
</evidence>
<dbReference type="InterPro" id="IPR029058">
    <property type="entry name" value="AB_hydrolase_fold"/>
</dbReference>
<proteinExistence type="predicted"/>
<dbReference type="Proteomes" id="UP000678228">
    <property type="component" value="Unassembled WGS sequence"/>
</dbReference>
<reference evidence="2" key="1">
    <citation type="submission" date="2021-03" db="EMBL/GenBank/DDBJ databases">
        <title>Bacillus suaedae sp. nov., isolated from Suaeda aralocaspica.</title>
        <authorList>
            <person name="Lei R.F.R."/>
        </authorList>
    </citation>
    <scope>NUCLEOTIDE SEQUENCE</scope>
    <source>
        <strain evidence="2">YZJH907-2</strain>
    </source>
</reference>
<dbReference type="GO" id="GO:0016787">
    <property type="term" value="F:hydrolase activity"/>
    <property type="evidence" value="ECO:0007669"/>
    <property type="project" value="UniProtKB-KW"/>
</dbReference>
<keyword evidence="3" id="KW-1185">Reference proteome</keyword>
<protein>
    <submittedName>
        <fullName evidence="2">Alpha/beta hydrolase</fullName>
    </submittedName>
</protein>